<protein>
    <submittedName>
        <fullName evidence="1">Uncharacterized protein</fullName>
    </submittedName>
</protein>
<proteinExistence type="predicted"/>
<sequence length="126" mass="14604">MAIVTSASWLSRARCSWRFVRLSKGRYWLPCWYCHSTRLLTSSASLFWVCSVRAFFSMSWMQLIAFRISRLSPSTMMEASGSPSSSFTLTWRLCCSSLSFLWSSSERSRMASSLISWKVSSCWNRF</sequence>
<reference evidence="1" key="2">
    <citation type="journal article" date="2015" name="Fish Shellfish Immunol.">
        <title>Early steps in the European eel (Anguilla anguilla)-Vibrio vulnificus interaction in the gills: Role of the RtxA13 toxin.</title>
        <authorList>
            <person name="Callol A."/>
            <person name="Pajuelo D."/>
            <person name="Ebbesson L."/>
            <person name="Teles M."/>
            <person name="MacKenzie S."/>
            <person name="Amaro C."/>
        </authorList>
    </citation>
    <scope>NUCLEOTIDE SEQUENCE</scope>
</reference>
<organism evidence="1">
    <name type="scientific">Anguilla anguilla</name>
    <name type="common">European freshwater eel</name>
    <name type="synonym">Muraena anguilla</name>
    <dbReference type="NCBI Taxonomy" id="7936"/>
    <lineage>
        <taxon>Eukaryota</taxon>
        <taxon>Metazoa</taxon>
        <taxon>Chordata</taxon>
        <taxon>Craniata</taxon>
        <taxon>Vertebrata</taxon>
        <taxon>Euteleostomi</taxon>
        <taxon>Actinopterygii</taxon>
        <taxon>Neopterygii</taxon>
        <taxon>Teleostei</taxon>
        <taxon>Anguilliformes</taxon>
        <taxon>Anguillidae</taxon>
        <taxon>Anguilla</taxon>
    </lineage>
</organism>
<name>A0A0E9XKT2_ANGAN</name>
<evidence type="ECO:0000313" key="1">
    <source>
        <dbReference type="EMBL" id="JAI03052.1"/>
    </source>
</evidence>
<dbReference type="AlphaFoldDB" id="A0A0E9XKT2"/>
<reference evidence="1" key="1">
    <citation type="submission" date="2014-11" db="EMBL/GenBank/DDBJ databases">
        <authorList>
            <person name="Amaro Gonzalez C."/>
        </authorList>
    </citation>
    <scope>NUCLEOTIDE SEQUENCE</scope>
</reference>
<accession>A0A0E9XKT2</accession>
<dbReference type="EMBL" id="GBXM01005526">
    <property type="protein sequence ID" value="JAI03052.1"/>
    <property type="molecule type" value="Transcribed_RNA"/>
</dbReference>